<keyword evidence="2" id="KW-0680">Restriction system</keyword>
<evidence type="ECO:0000259" key="5">
    <source>
        <dbReference type="Pfam" id="PF01420"/>
    </source>
</evidence>
<feature type="domain" description="Type I restriction modification DNA specificity" evidence="5">
    <location>
        <begin position="204"/>
        <end position="383"/>
    </location>
</feature>
<dbReference type="EMBL" id="SEZK01000023">
    <property type="protein sequence ID" value="RYU50189.1"/>
    <property type="molecule type" value="Genomic_DNA"/>
</dbReference>
<evidence type="ECO:0000313" key="6">
    <source>
        <dbReference type="EMBL" id="RYU50189.1"/>
    </source>
</evidence>
<dbReference type="InterPro" id="IPR052021">
    <property type="entry name" value="Type-I_RS_S_subunit"/>
</dbReference>
<keyword evidence="6" id="KW-0255">Endonuclease</keyword>
<feature type="domain" description="Type I restriction modification DNA specificity" evidence="5">
    <location>
        <begin position="6"/>
        <end position="170"/>
    </location>
</feature>
<comment type="similarity">
    <text evidence="1">Belongs to the type-I restriction system S methylase family.</text>
</comment>
<keyword evidence="6" id="KW-0378">Hydrolase</keyword>
<dbReference type="SUPFAM" id="SSF116734">
    <property type="entry name" value="DNA methylase specificity domain"/>
    <property type="match status" value="2"/>
</dbReference>
<dbReference type="PANTHER" id="PTHR30408">
    <property type="entry name" value="TYPE-1 RESTRICTION ENZYME ECOKI SPECIFICITY PROTEIN"/>
    <property type="match status" value="1"/>
</dbReference>
<dbReference type="GO" id="GO:0004519">
    <property type="term" value="F:endonuclease activity"/>
    <property type="evidence" value="ECO:0007669"/>
    <property type="project" value="UniProtKB-KW"/>
</dbReference>
<evidence type="ECO:0000256" key="3">
    <source>
        <dbReference type="ARBA" id="ARBA00023125"/>
    </source>
</evidence>
<dbReference type="Pfam" id="PF01420">
    <property type="entry name" value="Methylase_S"/>
    <property type="match status" value="2"/>
</dbReference>
<dbReference type="Proteomes" id="UP000294166">
    <property type="component" value="Unassembled WGS sequence"/>
</dbReference>
<proteinExistence type="inferred from homology"/>
<feature type="coiled-coil region" evidence="4">
    <location>
        <begin position="152"/>
        <end position="179"/>
    </location>
</feature>
<dbReference type="InterPro" id="IPR000055">
    <property type="entry name" value="Restrct_endonuc_typeI_TRD"/>
</dbReference>
<evidence type="ECO:0000313" key="7">
    <source>
        <dbReference type="EMBL" id="RYU62871.1"/>
    </source>
</evidence>
<comment type="caution">
    <text evidence="6">The sequence shown here is derived from an EMBL/GenBank/DDBJ whole genome shotgun (WGS) entry which is preliminary data.</text>
</comment>
<gene>
    <name evidence="7" type="ORF">ERW53_14655</name>
    <name evidence="6" type="ORF">ERW57_13240</name>
</gene>
<dbReference type="PANTHER" id="PTHR30408:SF12">
    <property type="entry name" value="TYPE I RESTRICTION ENZYME MJAVIII SPECIFICITY SUBUNIT"/>
    <property type="match status" value="1"/>
</dbReference>
<evidence type="ECO:0000313" key="9">
    <source>
        <dbReference type="Proteomes" id="UP000294166"/>
    </source>
</evidence>
<reference evidence="8 9" key="1">
    <citation type="submission" date="2019-02" db="EMBL/GenBank/DDBJ databases">
        <title>Genome sequences of Aliivibrio finisterrensis strains from farmed Atlantic salmon.</title>
        <authorList>
            <person name="Bowman J.P."/>
        </authorList>
    </citation>
    <scope>NUCLEOTIDE SEQUENCE [LARGE SCALE GENOMIC DNA]</scope>
    <source>
        <strain evidence="7 9">A21</strain>
        <strain evidence="6 8">A46</strain>
    </source>
</reference>
<keyword evidence="9" id="KW-1185">Reference proteome</keyword>
<dbReference type="Proteomes" id="UP000294063">
    <property type="component" value="Unassembled WGS sequence"/>
</dbReference>
<evidence type="ECO:0000256" key="4">
    <source>
        <dbReference type="SAM" id="Coils"/>
    </source>
</evidence>
<evidence type="ECO:0000256" key="2">
    <source>
        <dbReference type="ARBA" id="ARBA00022747"/>
    </source>
</evidence>
<keyword evidence="3" id="KW-0238">DNA-binding</keyword>
<sequence>MSEFVPEGWKVSSVSEVANNFDGKRVALKSTDRAARQGRYRYYGASNIIDYVDDYIFDGDYILLGEDGENVLSRNLPLAFIVKGKFWVNNHAHVLQPKKNIDIGYLCEVLEAFNYKNIASGSAQPKITQGALNQISLLFPPLPEQQKIAAILTSVDEVIEKTQAQINKLKDLKTGMMQELLTRGVGVDGKPHTEFKDSPVGRIPKGWKVLPLADVAERVIDCEHKTAPYVEKSEYMVVRTSNVRNGELVLEDMKFTHSDGFKEWTKRAVPSNGDVLFTREAPAGESCLVPSNVKVCMGQRMVLLRPNSDVIDADFFSIFLTSEMARKRIFEMSIGTTVSRINIEDIKKIPCVLPPKSEQKKIALAISSIQNLLRTKQQRMVAIKNNKKALMQDLLTGKVRVKVDTE</sequence>
<dbReference type="EMBL" id="SEZN01000028">
    <property type="protein sequence ID" value="RYU62871.1"/>
    <property type="molecule type" value="Genomic_DNA"/>
</dbReference>
<dbReference type="GO" id="GO:0009307">
    <property type="term" value="P:DNA restriction-modification system"/>
    <property type="evidence" value="ECO:0007669"/>
    <property type="project" value="UniProtKB-KW"/>
</dbReference>
<dbReference type="CDD" id="cd17246">
    <property type="entry name" value="RMtype1_S_SonII-TRD2-CR2_like"/>
    <property type="match status" value="1"/>
</dbReference>
<dbReference type="CDD" id="cd17262">
    <property type="entry name" value="RMtype1_S_Aco12261I-TRD2-CR2"/>
    <property type="match status" value="1"/>
</dbReference>
<evidence type="ECO:0000256" key="1">
    <source>
        <dbReference type="ARBA" id="ARBA00010923"/>
    </source>
</evidence>
<name>A0A4Q5KW65_9GAMM</name>
<keyword evidence="4" id="KW-0175">Coiled coil</keyword>
<dbReference type="InterPro" id="IPR044946">
    <property type="entry name" value="Restrct_endonuc_typeI_TRD_sf"/>
</dbReference>
<accession>A0A4Q5KW65</accession>
<dbReference type="Gene3D" id="1.10.287.1120">
    <property type="entry name" value="Bipartite methylase S protein"/>
    <property type="match status" value="2"/>
</dbReference>
<organism evidence="6 8">
    <name type="scientific">Aliivibrio finisterrensis</name>
    <dbReference type="NCBI Taxonomy" id="511998"/>
    <lineage>
        <taxon>Bacteria</taxon>
        <taxon>Pseudomonadati</taxon>
        <taxon>Pseudomonadota</taxon>
        <taxon>Gammaproteobacteria</taxon>
        <taxon>Vibrionales</taxon>
        <taxon>Vibrionaceae</taxon>
        <taxon>Aliivibrio</taxon>
    </lineage>
</organism>
<dbReference type="GO" id="GO:0003677">
    <property type="term" value="F:DNA binding"/>
    <property type="evidence" value="ECO:0007669"/>
    <property type="project" value="UniProtKB-KW"/>
</dbReference>
<evidence type="ECO:0000313" key="8">
    <source>
        <dbReference type="Proteomes" id="UP000294063"/>
    </source>
</evidence>
<dbReference type="RefSeq" id="WP_130047860.1">
    <property type="nucleotide sequence ID" value="NZ_SEZK01000023.1"/>
</dbReference>
<keyword evidence="6" id="KW-0540">Nuclease</keyword>
<protein>
    <submittedName>
        <fullName evidence="6">Restriction endonuclease subunit S</fullName>
    </submittedName>
</protein>
<dbReference type="Gene3D" id="3.90.220.20">
    <property type="entry name" value="DNA methylase specificity domains"/>
    <property type="match status" value="2"/>
</dbReference>
<dbReference type="AlphaFoldDB" id="A0A4Q5KW65"/>